<name>X1MJP5_9ZZZZ</name>
<dbReference type="InterPro" id="IPR036291">
    <property type="entry name" value="NAD(P)-bd_dom_sf"/>
</dbReference>
<feature type="domain" description="Alcohol dehydrogenase-like C-terminal" evidence="2">
    <location>
        <begin position="56"/>
        <end position="152"/>
    </location>
</feature>
<dbReference type="Gene3D" id="3.90.180.10">
    <property type="entry name" value="Medium-chain alcohol dehydrogenases, catalytic domain"/>
    <property type="match status" value="1"/>
</dbReference>
<organism evidence="3">
    <name type="scientific">marine sediment metagenome</name>
    <dbReference type="NCBI Taxonomy" id="412755"/>
    <lineage>
        <taxon>unclassified sequences</taxon>
        <taxon>metagenomes</taxon>
        <taxon>ecological metagenomes</taxon>
    </lineage>
</organism>
<proteinExistence type="predicted"/>
<dbReference type="Gene3D" id="3.40.50.720">
    <property type="entry name" value="NAD(P)-binding Rossmann-like Domain"/>
    <property type="match status" value="1"/>
</dbReference>
<evidence type="ECO:0000313" key="3">
    <source>
        <dbReference type="EMBL" id="GAI06589.1"/>
    </source>
</evidence>
<feature type="non-terminal residue" evidence="3">
    <location>
        <position position="165"/>
    </location>
</feature>
<keyword evidence="1" id="KW-0560">Oxidoreductase</keyword>
<gene>
    <name evidence="3" type="ORF">S06H3_23353</name>
</gene>
<comment type="caution">
    <text evidence="3">The sequence shown here is derived from an EMBL/GenBank/DDBJ whole genome shotgun (WGS) entry which is preliminary data.</text>
</comment>
<evidence type="ECO:0000256" key="1">
    <source>
        <dbReference type="ARBA" id="ARBA00023002"/>
    </source>
</evidence>
<dbReference type="GO" id="GO:0016491">
    <property type="term" value="F:oxidoreductase activity"/>
    <property type="evidence" value="ECO:0007669"/>
    <property type="project" value="UniProtKB-KW"/>
</dbReference>
<dbReference type="PANTHER" id="PTHR43401:SF2">
    <property type="entry name" value="L-THREONINE 3-DEHYDROGENASE"/>
    <property type="match status" value="1"/>
</dbReference>
<sequence length="165" mass="17690">MAIPKEALTLGNIQLIPKGLDESYATIAEPAASCISAQEKLDIELSDTVLIIGAGPIGCIHIALAKARGAKKVIIADVNEERLNMCRIFKPDIILNVKKLDLVVEIKKITRGLGADKIITANPAAITQVQAVESSKRGGKIAFFGGLKYNDSKPNIDTNIIHYNS</sequence>
<dbReference type="SUPFAM" id="SSF51735">
    <property type="entry name" value="NAD(P)-binding Rossmann-fold domains"/>
    <property type="match status" value="1"/>
</dbReference>
<dbReference type="InterPro" id="IPR013149">
    <property type="entry name" value="ADH-like_C"/>
</dbReference>
<protein>
    <recommendedName>
        <fullName evidence="2">Alcohol dehydrogenase-like C-terminal domain-containing protein</fullName>
    </recommendedName>
</protein>
<dbReference type="InterPro" id="IPR050129">
    <property type="entry name" value="Zn_alcohol_dh"/>
</dbReference>
<accession>X1MJP5</accession>
<dbReference type="AlphaFoldDB" id="X1MJP5"/>
<evidence type="ECO:0000259" key="2">
    <source>
        <dbReference type="Pfam" id="PF00107"/>
    </source>
</evidence>
<dbReference type="EMBL" id="BARV01012678">
    <property type="protein sequence ID" value="GAI06589.1"/>
    <property type="molecule type" value="Genomic_DNA"/>
</dbReference>
<dbReference type="Pfam" id="PF00107">
    <property type="entry name" value="ADH_zinc_N"/>
    <property type="match status" value="1"/>
</dbReference>
<reference evidence="3" key="1">
    <citation type="journal article" date="2014" name="Front. Microbiol.">
        <title>High frequency of phylogenetically diverse reductive dehalogenase-homologous genes in deep subseafloor sedimentary metagenomes.</title>
        <authorList>
            <person name="Kawai M."/>
            <person name="Futagami T."/>
            <person name="Toyoda A."/>
            <person name="Takaki Y."/>
            <person name="Nishi S."/>
            <person name="Hori S."/>
            <person name="Arai W."/>
            <person name="Tsubouchi T."/>
            <person name="Morono Y."/>
            <person name="Uchiyama I."/>
            <person name="Ito T."/>
            <person name="Fujiyama A."/>
            <person name="Inagaki F."/>
            <person name="Takami H."/>
        </authorList>
    </citation>
    <scope>NUCLEOTIDE SEQUENCE</scope>
    <source>
        <strain evidence="3">Expedition CK06-06</strain>
    </source>
</reference>
<dbReference type="PANTHER" id="PTHR43401">
    <property type="entry name" value="L-THREONINE 3-DEHYDROGENASE"/>
    <property type="match status" value="1"/>
</dbReference>